<feature type="compositionally biased region" description="Low complexity" evidence="1">
    <location>
        <begin position="172"/>
        <end position="198"/>
    </location>
</feature>
<proteinExistence type="predicted"/>
<accession>A0ABS5TXN5</accession>
<dbReference type="RefSeq" id="WP_214348269.1">
    <property type="nucleotide sequence ID" value="NZ_JAHBOH010000001.1"/>
</dbReference>
<feature type="transmembrane region" description="Helical" evidence="2">
    <location>
        <begin position="65"/>
        <end position="84"/>
    </location>
</feature>
<name>A0ABS5TXN5_9CELL</name>
<gene>
    <name evidence="3" type="ORF">KIN34_06410</name>
</gene>
<sequence>MSTKTAQKAAGRPTVHRARIPADAIAVLVVQTLVLAGVWLTAIVVSFTGLVAAAGWANVAGLPSFGVPLFIDGILVGASLAYLVARERHDRASQWIAVLAMLAFCGLSITGNATHALGSSAAGMERITGILLAVAAPVAILVTTELLARTVIASPDEHVPAPASRAARRAARPATVTAPAALPTTAPAPTTQPAQRPAQWDETARPKRSSYSQEQRAEAVRLAAEGLSQRQIAEAVGATKSAVQSWLAAGVPAGQPVGANT</sequence>
<keyword evidence="4" id="KW-1185">Reference proteome</keyword>
<feature type="transmembrane region" description="Helical" evidence="2">
    <location>
        <begin position="127"/>
        <end position="148"/>
    </location>
</feature>
<dbReference type="Proteomes" id="UP000722125">
    <property type="component" value="Unassembled WGS sequence"/>
</dbReference>
<keyword evidence="2" id="KW-1133">Transmembrane helix</keyword>
<protein>
    <submittedName>
        <fullName evidence="3">Helix-turn-helix domain-containing protein</fullName>
    </submittedName>
</protein>
<evidence type="ECO:0000313" key="3">
    <source>
        <dbReference type="EMBL" id="MBT0993918.1"/>
    </source>
</evidence>
<keyword evidence="2" id="KW-0812">Transmembrane</keyword>
<feature type="region of interest" description="Disordered" evidence="1">
    <location>
        <begin position="159"/>
        <end position="217"/>
    </location>
</feature>
<keyword evidence="2" id="KW-0472">Membrane</keyword>
<evidence type="ECO:0000313" key="4">
    <source>
        <dbReference type="Proteomes" id="UP000722125"/>
    </source>
</evidence>
<reference evidence="3 4" key="1">
    <citation type="submission" date="2021-05" db="EMBL/GenBank/DDBJ databases">
        <title>Description of Cellulomonas sp. DKR-3 sp. nov.</title>
        <authorList>
            <person name="Dahal R.H."/>
            <person name="Chaudhary D.K."/>
        </authorList>
    </citation>
    <scope>NUCLEOTIDE SEQUENCE [LARGE SCALE GENOMIC DNA]</scope>
    <source>
        <strain evidence="3 4">DKR-3</strain>
    </source>
</reference>
<dbReference type="Pfam" id="PF10935">
    <property type="entry name" value="DUF2637"/>
    <property type="match status" value="1"/>
</dbReference>
<comment type="caution">
    <text evidence="3">The sequence shown here is derived from an EMBL/GenBank/DDBJ whole genome shotgun (WGS) entry which is preliminary data.</text>
</comment>
<dbReference type="EMBL" id="JAHBOH010000001">
    <property type="protein sequence ID" value="MBT0993918.1"/>
    <property type="molecule type" value="Genomic_DNA"/>
</dbReference>
<evidence type="ECO:0000256" key="2">
    <source>
        <dbReference type="SAM" id="Phobius"/>
    </source>
</evidence>
<dbReference type="Pfam" id="PF13384">
    <property type="entry name" value="HTH_23"/>
    <property type="match status" value="1"/>
</dbReference>
<organism evidence="3 4">
    <name type="scientific">Cellulomonas fulva</name>
    <dbReference type="NCBI Taxonomy" id="2835530"/>
    <lineage>
        <taxon>Bacteria</taxon>
        <taxon>Bacillati</taxon>
        <taxon>Actinomycetota</taxon>
        <taxon>Actinomycetes</taxon>
        <taxon>Micrococcales</taxon>
        <taxon>Cellulomonadaceae</taxon>
        <taxon>Cellulomonas</taxon>
    </lineage>
</organism>
<evidence type="ECO:0000256" key="1">
    <source>
        <dbReference type="SAM" id="MobiDB-lite"/>
    </source>
</evidence>
<dbReference type="InterPro" id="IPR009057">
    <property type="entry name" value="Homeodomain-like_sf"/>
</dbReference>
<feature type="transmembrane region" description="Helical" evidence="2">
    <location>
        <begin position="20"/>
        <end position="53"/>
    </location>
</feature>
<dbReference type="InterPro" id="IPR021235">
    <property type="entry name" value="DUF2637"/>
</dbReference>
<feature type="transmembrane region" description="Helical" evidence="2">
    <location>
        <begin position="96"/>
        <end position="115"/>
    </location>
</feature>
<dbReference type="SUPFAM" id="SSF46689">
    <property type="entry name" value="Homeodomain-like"/>
    <property type="match status" value="1"/>
</dbReference>